<dbReference type="InterPro" id="IPR023395">
    <property type="entry name" value="MCP_dom_sf"/>
</dbReference>
<dbReference type="PANTHER" id="PTHR45829:SF4">
    <property type="entry name" value="MITOCHONDRIAL CARRIER PROTEIN RIM2"/>
    <property type="match status" value="1"/>
</dbReference>
<gene>
    <name evidence="11" type="ORF">CPLU01_15826</name>
</gene>
<keyword evidence="12" id="KW-1185">Reference proteome</keyword>
<dbReference type="InterPro" id="IPR049562">
    <property type="entry name" value="SLC25A33/36-like"/>
</dbReference>
<keyword evidence="3 9" id="KW-0812">Transmembrane</keyword>
<dbReference type="GO" id="GO:1990519">
    <property type="term" value="P:pyrimidine nucleotide import into mitochondrion"/>
    <property type="evidence" value="ECO:0007669"/>
    <property type="project" value="TreeGrafter"/>
</dbReference>
<dbReference type="Gene3D" id="1.50.40.10">
    <property type="entry name" value="Mitochondrial carrier domain"/>
    <property type="match status" value="1"/>
</dbReference>
<reference evidence="11" key="1">
    <citation type="journal article" date="2020" name="Phytopathology">
        <title>Genome Sequence Resources of Colletotrichum truncatum, C. plurivorum, C. musicola, and C. sojae: Four Species Pathogenic to Soybean (Glycine max).</title>
        <authorList>
            <person name="Rogerio F."/>
            <person name="Boufleur T.R."/>
            <person name="Ciampi-Guillardi M."/>
            <person name="Sukno S.A."/>
            <person name="Thon M.R."/>
            <person name="Massola Junior N.S."/>
            <person name="Baroncelli R."/>
        </authorList>
    </citation>
    <scope>NUCLEOTIDE SEQUENCE</scope>
    <source>
        <strain evidence="11">LFN00145</strain>
    </source>
</reference>
<dbReference type="PANTHER" id="PTHR45829">
    <property type="entry name" value="MITOCHONDRIAL CARRIER PROTEIN RIM2"/>
    <property type="match status" value="1"/>
</dbReference>
<comment type="similarity">
    <text evidence="10">Belongs to the mitochondrial carrier (TC 2.A.29) family.</text>
</comment>
<comment type="caution">
    <text evidence="11">The sequence shown here is derived from an EMBL/GenBank/DDBJ whole genome shotgun (WGS) entry which is preliminary data.</text>
</comment>
<keyword evidence="4" id="KW-0677">Repeat</keyword>
<keyword evidence="5" id="KW-0999">Mitochondrion inner membrane</keyword>
<organism evidence="11 12">
    <name type="scientific">Colletotrichum plurivorum</name>
    <dbReference type="NCBI Taxonomy" id="2175906"/>
    <lineage>
        <taxon>Eukaryota</taxon>
        <taxon>Fungi</taxon>
        <taxon>Dikarya</taxon>
        <taxon>Ascomycota</taxon>
        <taxon>Pezizomycotina</taxon>
        <taxon>Sordariomycetes</taxon>
        <taxon>Hypocreomycetidae</taxon>
        <taxon>Glomerellales</taxon>
        <taxon>Glomerellaceae</taxon>
        <taxon>Colletotrichum</taxon>
        <taxon>Colletotrichum orchidearum species complex</taxon>
    </lineage>
</organism>
<name>A0A8H6J6T5_9PEZI</name>
<evidence type="ECO:0000313" key="11">
    <source>
        <dbReference type="EMBL" id="KAF6807188.1"/>
    </source>
</evidence>
<evidence type="ECO:0000256" key="3">
    <source>
        <dbReference type="ARBA" id="ARBA00022692"/>
    </source>
</evidence>
<feature type="repeat" description="Solcar" evidence="9">
    <location>
        <begin position="225"/>
        <end position="331"/>
    </location>
</feature>
<evidence type="ECO:0000256" key="8">
    <source>
        <dbReference type="ARBA" id="ARBA00023136"/>
    </source>
</evidence>
<evidence type="ECO:0000313" key="12">
    <source>
        <dbReference type="Proteomes" id="UP000654918"/>
    </source>
</evidence>
<dbReference type="PROSITE" id="PS50920">
    <property type="entry name" value="SOLCAR"/>
    <property type="match status" value="3"/>
</dbReference>
<dbReference type="InterPro" id="IPR018108">
    <property type="entry name" value="MCP_transmembrane"/>
</dbReference>
<dbReference type="EMBL" id="WIGO01000645">
    <property type="protein sequence ID" value="KAF6807188.1"/>
    <property type="molecule type" value="Genomic_DNA"/>
</dbReference>
<dbReference type="AlphaFoldDB" id="A0A8H6J6T5"/>
<dbReference type="GO" id="GO:0015218">
    <property type="term" value="F:pyrimidine nucleotide transmembrane transporter activity"/>
    <property type="evidence" value="ECO:0007669"/>
    <property type="project" value="InterPro"/>
</dbReference>
<feature type="repeat" description="Solcar" evidence="9">
    <location>
        <begin position="1"/>
        <end position="103"/>
    </location>
</feature>
<evidence type="ECO:0000256" key="1">
    <source>
        <dbReference type="ARBA" id="ARBA00004448"/>
    </source>
</evidence>
<evidence type="ECO:0000256" key="5">
    <source>
        <dbReference type="ARBA" id="ARBA00022792"/>
    </source>
</evidence>
<dbReference type="SUPFAM" id="SSF103506">
    <property type="entry name" value="Mitochondrial carrier"/>
    <property type="match status" value="1"/>
</dbReference>
<accession>A0A8H6J6T5</accession>
<keyword evidence="7" id="KW-0496">Mitochondrion</keyword>
<evidence type="ECO:0000256" key="9">
    <source>
        <dbReference type="PROSITE-ProRule" id="PRU00282"/>
    </source>
</evidence>
<evidence type="ECO:0000256" key="10">
    <source>
        <dbReference type="RuleBase" id="RU000488"/>
    </source>
</evidence>
<evidence type="ECO:0000256" key="7">
    <source>
        <dbReference type="ARBA" id="ARBA00023128"/>
    </source>
</evidence>
<dbReference type="Pfam" id="PF00153">
    <property type="entry name" value="Mito_carr"/>
    <property type="match status" value="3"/>
</dbReference>
<feature type="repeat" description="Solcar" evidence="9">
    <location>
        <begin position="113"/>
        <end position="205"/>
    </location>
</feature>
<evidence type="ECO:0000256" key="6">
    <source>
        <dbReference type="ARBA" id="ARBA00022989"/>
    </source>
</evidence>
<protein>
    <submittedName>
        <fullName evidence="11">Mitochondrial carrier protein rim2</fullName>
    </submittedName>
</protein>
<proteinExistence type="inferred from homology"/>
<evidence type="ECO:0000256" key="4">
    <source>
        <dbReference type="ARBA" id="ARBA00022737"/>
    </source>
</evidence>
<keyword evidence="2 10" id="KW-0813">Transport</keyword>
<keyword evidence="8 9" id="KW-0472">Membrane</keyword>
<keyword evidence="6" id="KW-1133">Transmembrane helix</keyword>
<sequence>MNALSPSLALTRLTSPLDVLRTRLQSDLYRPSSRPSVTAPASRHSLRLFGTPLGHIYETFDILRSIRNNEGWRGLFRGLGPSSAGVVPAIAVKFYVYGNCKRLGAWYLQCDEDEPMVHAQAAVAAGLATATATNPIWLVKTRLQLDKSRADGQTMKRQYEGSLDCAQQVLRKEGIAGLYRGLSASYLGTVETVLHLVLYERLKQLLHIPRPTHHPTRSLALEELGIWASTSGAAAGAKLVAVLVTYPHEVRSSLRHHGPLADSLAQVVRTRLRQAPTKNGTLTYTGLEQCFRLVWQQEGWRGLYGGLTPHLVRSIPSAVITLGVYEFVLRLASSHLTKVA</sequence>
<evidence type="ECO:0000256" key="2">
    <source>
        <dbReference type="ARBA" id="ARBA00022448"/>
    </source>
</evidence>
<dbReference type="GO" id="GO:0005743">
    <property type="term" value="C:mitochondrial inner membrane"/>
    <property type="evidence" value="ECO:0007669"/>
    <property type="project" value="UniProtKB-SubCell"/>
</dbReference>
<dbReference type="Proteomes" id="UP000654918">
    <property type="component" value="Unassembled WGS sequence"/>
</dbReference>
<comment type="subcellular location">
    <subcellularLocation>
        <location evidence="1">Mitochondrion inner membrane</location>
        <topology evidence="1">Multi-pass membrane protein</topology>
    </subcellularLocation>
</comment>